<dbReference type="Gene3D" id="1.20.1280.50">
    <property type="match status" value="1"/>
</dbReference>
<evidence type="ECO:0000313" key="3">
    <source>
        <dbReference type="Proteomes" id="UP001063166"/>
    </source>
</evidence>
<reference evidence="2" key="1">
    <citation type="submission" date="2022-07" db="EMBL/GenBank/DDBJ databases">
        <title>The genome of Lyophyllum shimeji provides insight into the initial evolution of ectomycorrhizal fungal genome.</title>
        <authorList>
            <person name="Kobayashi Y."/>
            <person name="Shibata T."/>
            <person name="Hirakawa H."/>
            <person name="Shigenobu S."/>
            <person name="Nishiyama T."/>
            <person name="Yamada A."/>
            <person name="Hasebe M."/>
            <person name="Kawaguchi M."/>
        </authorList>
    </citation>
    <scope>NUCLEOTIDE SEQUENCE</scope>
    <source>
        <strain evidence="2">AT787</strain>
    </source>
</reference>
<comment type="caution">
    <text evidence="2">The sequence shown here is derived from an EMBL/GenBank/DDBJ whole genome shotgun (WGS) entry which is preliminary data.</text>
</comment>
<dbReference type="OrthoDB" id="3042049at2759"/>
<accession>A0A9P3UV80</accession>
<dbReference type="InterPro" id="IPR001810">
    <property type="entry name" value="F-box_dom"/>
</dbReference>
<dbReference type="AlphaFoldDB" id="A0A9P3UV80"/>
<dbReference type="SUPFAM" id="SSF81383">
    <property type="entry name" value="F-box domain"/>
    <property type="match status" value="1"/>
</dbReference>
<sequence>MQPPHRRGGGGALRLAYPSIIYNRVDVANFSHALFIQATYNGTCAQSCAVMQESHDDEALLWKLEGKACLTNADILSDHERLRARCLLAEAEDTLFAMQREISRLTAEQHASPALEWELNDLMTSQDELDARVSRMRVAIAPHRMLPPEILSHIFLYCVGSDVTVLPPDASRPPWSLSRVCSQWRNVISAEPLFWSRVYFDLSAGGLPGLHAAREVLESKKILSIRLECSEELASSNEALETLIVPRLSSLRHLDLSLPYGTLRRLVEIPPKAFSFVESLHINVDKGLPFPEQINELRNAQVLTRADNLQKLQLSSSEPKIVFTLLGIQIPWHQITDLELITVQALPFTLVHDTLQQCVRLESLSVEVGRSRVSPAGCDGDCRLPRLRRLTLTIEDAHILKRLTVPSLAELHLSGDFPFPNPELSGMIRRSRCKLLVLDYDGGYDPIRYDVDALNDFLTMIPSLTSFFTFFLILRKPTLDRMAYGELLPNLRAIQIRIESPTDFVDLIEARMNRAVHEDRGIRVLQEARGYFVRMLHTYDVEMELALHVYRIQPRCSTGLSRATASD</sequence>
<dbReference type="EMBL" id="BRPK01000024">
    <property type="protein sequence ID" value="GLB45595.1"/>
    <property type="molecule type" value="Genomic_DNA"/>
</dbReference>
<dbReference type="InterPro" id="IPR036047">
    <property type="entry name" value="F-box-like_dom_sf"/>
</dbReference>
<keyword evidence="3" id="KW-1185">Reference proteome</keyword>
<dbReference type="Proteomes" id="UP001063166">
    <property type="component" value="Unassembled WGS sequence"/>
</dbReference>
<feature type="domain" description="F-box" evidence="1">
    <location>
        <begin position="146"/>
        <end position="200"/>
    </location>
</feature>
<dbReference type="Pfam" id="PF12937">
    <property type="entry name" value="F-box-like"/>
    <property type="match status" value="1"/>
</dbReference>
<protein>
    <recommendedName>
        <fullName evidence="1">F-box domain-containing protein</fullName>
    </recommendedName>
</protein>
<evidence type="ECO:0000259" key="1">
    <source>
        <dbReference type="Pfam" id="PF12937"/>
    </source>
</evidence>
<organism evidence="2 3">
    <name type="scientific">Lyophyllum shimeji</name>
    <name type="common">Hon-shimeji</name>
    <name type="synonym">Tricholoma shimeji</name>
    <dbReference type="NCBI Taxonomy" id="47721"/>
    <lineage>
        <taxon>Eukaryota</taxon>
        <taxon>Fungi</taxon>
        <taxon>Dikarya</taxon>
        <taxon>Basidiomycota</taxon>
        <taxon>Agaricomycotina</taxon>
        <taxon>Agaricomycetes</taxon>
        <taxon>Agaricomycetidae</taxon>
        <taxon>Agaricales</taxon>
        <taxon>Tricholomatineae</taxon>
        <taxon>Lyophyllaceae</taxon>
        <taxon>Lyophyllum</taxon>
    </lineage>
</organism>
<gene>
    <name evidence="2" type="ORF">LshimejAT787_2400530</name>
</gene>
<proteinExistence type="predicted"/>
<evidence type="ECO:0000313" key="2">
    <source>
        <dbReference type="EMBL" id="GLB45595.1"/>
    </source>
</evidence>
<dbReference type="SUPFAM" id="SSF52047">
    <property type="entry name" value="RNI-like"/>
    <property type="match status" value="1"/>
</dbReference>
<name>A0A9P3UV80_LYOSH</name>